<dbReference type="PANTHER" id="PTHR45953">
    <property type="entry name" value="IDURONATE 2-SULFATASE"/>
    <property type="match status" value="1"/>
</dbReference>
<dbReference type="GO" id="GO:0046872">
    <property type="term" value="F:metal ion binding"/>
    <property type="evidence" value="ECO:0007669"/>
    <property type="project" value="UniProtKB-KW"/>
</dbReference>
<gene>
    <name evidence="4" type="ORF">A8950_1615</name>
</gene>
<evidence type="ECO:0000256" key="1">
    <source>
        <dbReference type="ARBA" id="ARBA00022723"/>
    </source>
</evidence>
<accession>A0A4R6WU50</accession>
<dbReference type="CDD" id="cd16028">
    <property type="entry name" value="PMH"/>
    <property type="match status" value="1"/>
</dbReference>
<dbReference type="InterPro" id="IPR000917">
    <property type="entry name" value="Sulfatase_N"/>
</dbReference>
<dbReference type="OrthoDB" id="9795675at2"/>
<keyword evidence="2" id="KW-0378">Hydrolase</keyword>
<dbReference type="Proteomes" id="UP000295783">
    <property type="component" value="Unassembled WGS sequence"/>
</dbReference>
<dbReference type="SUPFAM" id="SSF53649">
    <property type="entry name" value="Alkaline phosphatase-like"/>
    <property type="match status" value="1"/>
</dbReference>
<dbReference type="PANTHER" id="PTHR45953:SF1">
    <property type="entry name" value="IDURONATE 2-SULFATASE"/>
    <property type="match status" value="1"/>
</dbReference>
<dbReference type="GO" id="GO:0005737">
    <property type="term" value="C:cytoplasm"/>
    <property type="evidence" value="ECO:0007669"/>
    <property type="project" value="TreeGrafter"/>
</dbReference>
<keyword evidence="5" id="KW-1185">Reference proteome</keyword>
<name>A0A4R6WU50_9PROT</name>
<feature type="domain" description="Sulfatase N-terminal" evidence="3">
    <location>
        <begin position="7"/>
        <end position="383"/>
    </location>
</feature>
<protein>
    <submittedName>
        <fullName evidence="4">Arylsulfatase A-like enzyme</fullName>
    </submittedName>
</protein>
<evidence type="ECO:0000259" key="3">
    <source>
        <dbReference type="Pfam" id="PF00884"/>
    </source>
</evidence>
<dbReference type="GO" id="GO:0008484">
    <property type="term" value="F:sulfuric ester hydrolase activity"/>
    <property type="evidence" value="ECO:0007669"/>
    <property type="project" value="TreeGrafter"/>
</dbReference>
<organism evidence="4 5">
    <name type="scientific">Dongia mobilis</name>
    <dbReference type="NCBI Taxonomy" id="578943"/>
    <lineage>
        <taxon>Bacteria</taxon>
        <taxon>Pseudomonadati</taxon>
        <taxon>Pseudomonadota</taxon>
        <taxon>Alphaproteobacteria</taxon>
        <taxon>Rhodospirillales</taxon>
        <taxon>Dongiaceae</taxon>
        <taxon>Dongia</taxon>
    </lineage>
</organism>
<evidence type="ECO:0000313" key="5">
    <source>
        <dbReference type="Proteomes" id="UP000295783"/>
    </source>
</evidence>
<dbReference type="EMBL" id="SNYW01000007">
    <property type="protein sequence ID" value="TDQ83329.1"/>
    <property type="molecule type" value="Genomic_DNA"/>
</dbReference>
<dbReference type="Pfam" id="PF00884">
    <property type="entry name" value="Sulfatase"/>
    <property type="match status" value="1"/>
</dbReference>
<keyword evidence="1" id="KW-0479">Metal-binding</keyword>
<sequence length="523" mass="58953">MTSPRKILFISADQWRGECLSALGHPVVKTPHLDALAADGVLFKRHYTVVAPCGPARASLQTGLYLMNHRSGRNGTPLDSRHTNIAHEVRKIGFDPMLYGYTDTSADPRGRESSDPALRTYEGPLPGYTVGLLFPEYMRRWMSDLRRKGYRFEGRHDVYQPKPGFQKPADRGYRFIPTLFSAEDSDTSFMANEVVDWIGDHSNQDWFMHCVFLRPHPPVITPEPYNALYDPARIALPARRATPEEEAATHPHIAEWIDKLSKPSSYDEHNPLNLVTMPELELRQMRACYYGMMNEVDDAVGRIVQTLKDTGQYENTLIVFTCDHGEMGGDHYTWGKELPFDPSFYIPLIIRDPRKAADAARGRHVDAFTESVDVMPTILDWLGLDIPAQVDGCSLLPFLEGATPADWRQEAHIELDFRGGPNGGIDGEQAFGIASNDCQLAIIRGRRWKYVHFAALPPLLYDMENDPAELNNLAGDPAHAGVMLEMAQKMLSWRLRHQEHVLSNLHLGPDGVENRERKATAAE</sequence>
<dbReference type="Gene3D" id="3.40.720.10">
    <property type="entry name" value="Alkaline Phosphatase, subunit A"/>
    <property type="match status" value="1"/>
</dbReference>
<dbReference type="AlphaFoldDB" id="A0A4R6WU50"/>
<proteinExistence type="predicted"/>
<comment type="caution">
    <text evidence="4">The sequence shown here is derived from an EMBL/GenBank/DDBJ whole genome shotgun (WGS) entry which is preliminary data.</text>
</comment>
<evidence type="ECO:0000313" key="4">
    <source>
        <dbReference type="EMBL" id="TDQ83329.1"/>
    </source>
</evidence>
<dbReference type="RefSeq" id="WP_133613095.1">
    <property type="nucleotide sequence ID" value="NZ_SNYW01000007.1"/>
</dbReference>
<reference evidence="4 5" key="1">
    <citation type="submission" date="2019-03" db="EMBL/GenBank/DDBJ databases">
        <title>Genomic Encyclopedia of Type Strains, Phase III (KMG-III): the genomes of soil and plant-associated and newly described type strains.</title>
        <authorList>
            <person name="Whitman W."/>
        </authorList>
    </citation>
    <scope>NUCLEOTIDE SEQUENCE [LARGE SCALE GENOMIC DNA]</scope>
    <source>
        <strain evidence="4 5">CGMCC 1.7660</strain>
    </source>
</reference>
<dbReference type="InterPro" id="IPR017850">
    <property type="entry name" value="Alkaline_phosphatase_core_sf"/>
</dbReference>
<evidence type="ECO:0000256" key="2">
    <source>
        <dbReference type="ARBA" id="ARBA00022801"/>
    </source>
</evidence>